<keyword evidence="2" id="KW-0326">Glycosidase</keyword>
<dbReference type="GO" id="GO:0008810">
    <property type="term" value="F:cellulase activity"/>
    <property type="evidence" value="ECO:0007669"/>
    <property type="project" value="InterPro"/>
</dbReference>
<gene>
    <name evidence="4" type="ORF">SAMN05443637_109107</name>
</gene>
<dbReference type="AlphaFoldDB" id="A0A1M6U341"/>
<sequence length="276" mass="29178">MRRTLLTFACTVLALLTVASAPASAAPGDVVCEKFGSTPVADGRYEVQNNVWGSDEPQCVRAFDVGFEVTEGAHHNSSMPAAYPSIFAGCHYGTCTAGTVLPRAVQDLGPVTSTFAIQAPEDGTWVAAYDIWFDPTPRRNDTVTGLELMIWLRTTGPAPIGERTGTATVDGAEWEVWEGENGADVLSYVRVEPIDRVDDLDLMAFAKDATARGKLPPEWYMTSVQAGFEPWVGGKGLTTTEFAVTGIGADPPVLAGATPPAPVLTPVPVPAPAAVR</sequence>
<accession>A0A1M6U341</accession>
<evidence type="ECO:0000256" key="3">
    <source>
        <dbReference type="SAM" id="SignalP"/>
    </source>
</evidence>
<dbReference type="Gene3D" id="2.60.120.180">
    <property type="match status" value="1"/>
</dbReference>
<keyword evidence="3" id="KW-0732">Signal</keyword>
<dbReference type="Proteomes" id="UP000184363">
    <property type="component" value="Unassembled WGS sequence"/>
</dbReference>
<dbReference type="InterPro" id="IPR002594">
    <property type="entry name" value="GH12"/>
</dbReference>
<keyword evidence="2" id="KW-0119">Carbohydrate metabolism</keyword>
<name>A0A1M6U341_PSETH</name>
<dbReference type="RefSeq" id="WP_073457420.1">
    <property type="nucleotide sequence ID" value="NZ_CALGVN010000044.1"/>
</dbReference>
<dbReference type="OrthoDB" id="2557744at2"/>
<dbReference type="PANTHER" id="PTHR34002:SF9">
    <property type="entry name" value="XYLOGLUCAN-SPECIFIC ENDO-BETA-1,4-GLUCANASE A"/>
    <property type="match status" value="1"/>
</dbReference>
<feature type="chain" id="PRO_5012997412" evidence="3">
    <location>
        <begin position="26"/>
        <end position="276"/>
    </location>
</feature>
<keyword evidence="2 4" id="KW-0378">Hydrolase</keyword>
<organism evidence="4 5">
    <name type="scientific">Pseudonocardia thermophila</name>
    <dbReference type="NCBI Taxonomy" id="1848"/>
    <lineage>
        <taxon>Bacteria</taxon>
        <taxon>Bacillati</taxon>
        <taxon>Actinomycetota</taxon>
        <taxon>Actinomycetes</taxon>
        <taxon>Pseudonocardiales</taxon>
        <taxon>Pseudonocardiaceae</taxon>
        <taxon>Pseudonocardia</taxon>
    </lineage>
</organism>
<evidence type="ECO:0000256" key="2">
    <source>
        <dbReference type="RuleBase" id="RU361163"/>
    </source>
</evidence>
<dbReference type="STRING" id="1848.SAMN05443637_109107"/>
<keyword evidence="2" id="KW-0624">Polysaccharide degradation</keyword>
<evidence type="ECO:0000256" key="1">
    <source>
        <dbReference type="ARBA" id="ARBA00005519"/>
    </source>
</evidence>
<evidence type="ECO:0000313" key="5">
    <source>
        <dbReference type="Proteomes" id="UP000184363"/>
    </source>
</evidence>
<dbReference type="InterPro" id="IPR013320">
    <property type="entry name" value="ConA-like_dom_sf"/>
</dbReference>
<reference evidence="4 5" key="1">
    <citation type="submission" date="2016-11" db="EMBL/GenBank/DDBJ databases">
        <authorList>
            <person name="Jaros S."/>
            <person name="Januszkiewicz K."/>
            <person name="Wedrychowicz H."/>
        </authorList>
    </citation>
    <scope>NUCLEOTIDE SEQUENCE [LARGE SCALE GENOMIC DNA]</scope>
    <source>
        <strain evidence="4 5">DSM 43832</strain>
    </source>
</reference>
<dbReference type="Pfam" id="PF01670">
    <property type="entry name" value="Glyco_hydro_12"/>
    <property type="match status" value="1"/>
</dbReference>
<feature type="signal peptide" evidence="3">
    <location>
        <begin position="1"/>
        <end position="25"/>
    </location>
</feature>
<proteinExistence type="inferred from homology"/>
<keyword evidence="5" id="KW-1185">Reference proteome</keyword>
<dbReference type="InterPro" id="IPR013319">
    <property type="entry name" value="GH11/12"/>
</dbReference>
<dbReference type="SUPFAM" id="SSF49899">
    <property type="entry name" value="Concanavalin A-like lectins/glucanases"/>
    <property type="match status" value="1"/>
</dbReference>
<protein>
    <submittedName>
        <fullName evidence="4">Glycosyl hydrolase family 12</fullName>
    </submittedName>
</protein>
<dbReference type="GO" id="GO:0000272">
    <property type="term" value="P:polysaccharide catabolic process"/>
    <property type="evidence" value="ECO:0007669"/>
    <property type="project" value="UniProtKB-KW"/>
</dbReference>
<dbReference type="EMBL" id="FRAP01000009">
    <property type="protein sequence ID" value="SHK63702.1"/>
    <property type="molecule type" value="Genomic_DNA"/>
</dbReference>
<evidence type="ECO:0000313" key="4">
    <source>
        <dbReference type="EMBL" id="SHK63702.1"/>
    </source>
</evidence>
<dbReference type="PANTHER" id="PTHR34002">
    <property type="entry name" value="BLR1656 PROTEIN"/>
    <property type="match status" value="1"/>
</dbReference>
<comment type="similarity">
    <text evidence="1 2">Belongs to the glycosyl hydrolase 12 (cellulase H) family.</text>
</comment>